<dbReference type="CDD" id="cd01657">
    <property type="entry name" value="Ribosomal_L7_archeal_euk"/>
    <property type="match status" value="1"/>
</dbReference>
<dbReference type="PANTHER" id="PTHR11524">
    <property type="entry name" value="60S RIBOSOMAL PROTEIN L7"/>
    <property type="match status" value="1"/>
</dbReference>
<dbReference type="InterPro" id="IPR035808">
    <property type="entry name" value="Ribosomal_uL30_euk_arc"/>
</dbReference>
<dbReference type="GO" id="GO:0003723">
    <property type="term" value="F:RNA binding"/>
    <property type="evidence" value="ECO:0007669"/>
    <property type="project" value="TreeGrafter"/>
</dbReference>
<dbReference type="Gene3D" id="1.10.15.30">
    <property type="match status" value="1"/>
</dbReference>
<evidence type="ECO:0000313" key="6">
    <source>
        <dbReference type="EMBL" id="AIE91191.1"/>
    </source>
</evidence>
<evidence type="ECO:0000256" key="2">
    <source>
        <dbReference type="ARBA" id="ARBA00022980"/>
    </source>
</evidence>
<dbReference type="InterPro" id="IPR036919">
    <property type="entry name" value="Ribo_uL30_ferredoxin-like_sf"/>
</dbReference>
<proteinExistence type="inferred from homology"/>
<dbReference type="EMBL" id="KF900330">
    <property type="protein sequence ID" value="AIE91191.1"/>
    <property type="molecule type" value="Genomic_DNA"/>
</dbReference>
<evidence type="ECO:0000256" key="1">
    <source>
        <dbReference type="ARBA" id="ARBA00007594"/>
    </source>
</evidence>
<dbReference type="SUPFAM" id="SSF55129">
    <property type="entry name" value="Ribosomal protein L30p/L7e"/>
    <property type="match status" value="1"/>
</dbReference>
<organism evidence="6">
    <name type="scientific">uncultured marine group II/III euryarchaeote AD1000_108_D01</name>
    <dbReference type="NCBI Taxonomy" id="1457716"/>
    <lineage>
        <taxon>Archaea</taxon>
        <taxon>Methanobacteriati</taxon>
        <taxon>Methanobacteriota</taxon>
        <taxon>environmental samples</taxon>
    </lineage>
</organism>
<dbReference type="NCBIfam" id="TIGR01309">
    <property type="entry name" value="uL30_arch"/>
    <property type="match status" value="1"/>
</dbReference>
<sequence>MTFLVIRVRSDRGVKPKIRHTMSMLNLTKVNHAVLVPDTPAYAGMLQKAKDYVTWGEVDADTISELISQRGRMIGDKPITNAVIKSGSEFSTINALSKAIASGDARTNAVEGMKPVFRLHPPRGAKGWGGIKRSFSTGGALGFRGEAISDLVVRMI</sequence>
<dbReference type="NCBIfam" id="NF004711">
    <property type="entry name" value="PRK06049.1"/>
    <property type="match status" value="1"/>
</dbReference>
<name>A0A075FNU7_9EURY</name>
<comment type="subunit">
    <text evidence="4">Part of the 50S ribosomal subunit.</text>
</comment>
<dbReference type="GO" id="GO:0003735">
    <property type="term" value="F:structural constituent of ribosome"/>
    <property type="evidence" value="ECO:0007669"/>
    <property type="project" value="UniProtKB-UniRule"/>
</dbReference>
<feature type="domain" description="Large ribosomal subunit protein uL30-like ferredoxin-like fold" evidence="5">
    <location>
        <begin position="4"/>
        <end position="53"/>
    </location>
</feature>
<dbReference type="HAMAP" id="MF_01371_A">
    <property type="entry name" value="Ribosomal_uL30_A"/>
    <property type="match status" value="1"/>
</dbReference>
<reference evidence="6" key="1">
    <citation type="journal article" date="2014" name="Genome Biol. Evol.">
        <title>Pangenome evidence for extensive interdomain horizontal transfer affecting lineage core and shell genes in uncultured planktonic thaumarchaeota and euryarchaeota.</title>
        <authorList>
            <person name="Deschamps P."/>
            <person name="Zivanovic Y."/>
            <person name="Moreira D."/>
            <person name="Rodriguez-Valera F."/>
            <person name="Lopez-Garcia P."/>
        </authorList>
    </citation>
    <scope>NUCLEOTIDE SEQUENCE</scope>
</reference>
<gene>
    <name evidence="6" type="primary">RP-L30</name>
    <name evidence="4" type="synonym">rpl30</name>
    <name evidence="6" type="synonym">rpmD</name>
</gene>
<keyword evidence="3 4" id="KW-0687">Ribonucleoprotein</keyword>
<dbReference type="PANTHER" id="PTHR11524:SF16">
    <property type="entry name" value="LARGE RIBOSOMAL SUBUNIT PROTEIN UL30"/>
    <property type="match status" value="1"/>
</dbReference>
<comment type="similarity">
    <text evidence="1 4">Belongs to the universal ribosomal protein uL30 family.</text>
</comment>
<dbReference type="InterPro" id="IPR005997">
    <property type="entry name" value="Ribosomal_uL30_arc"/>
</dbReference>
<dbReference type="GO" id="GO:0000463">
    <property type="term" value="P:maturation of LSU-rRNA from tricistronic rRNA transcript (SSU-rRNA, 5.8S rRNA, LSU-rRNA)"/>
    <property type="evidence" value="ECO:0007669"/>
    <property type="project" value="TreeGrafter"/>
</dbReference>
<dbReference type="InterPro" id="IPR018038">
    <property type="entry name" value="Ribosomal_uL30_CS"/>
</dbReference>
<keyword evidence="2 4" id="KW-0689">Ribosomal protein</keyword>
<dbReference type="AlphaFoldDB" id="A0A075FNU7"/>
<dbReference type="Gene3D" id="3.30.1390.20">
    <property type="entry name" value="Ribosomal protein L30, ferredoxin-like fold domain"/>
    <property type="match status" value="1"/>
</dbReference>
<dbReference type="InterPro" id="IPR039699">
    <property type="entry name" value="Ribosomal_uL30"/>
</dbReference>
<dbReference type="PROSITE" id="PS00634">
    <property type="entry name" value="RIBOSOMAL_L30"/>
    <property type="match status" value="1"/>
</dbReference>
<evidence type="ECO:0000256" key="4">
    <source>
        <dbReference type="HAMAP-Rule" id="MF_01371"/>
    </source>
</evidence>
<dbReference type="GO" id="GO:0022625">
    <property type="term" value="C:cytosolic large ribosomal subunit"/>
    <property type="evidence" value="ECO:0007669"/>
    <property type="project" value="UniProtKB-UniRule"/>
</dbReference>
<evidence type="ECO:0000256" key="3">
    <source>
        <dbReference type="ARBA" id="ARBA00023274"/>
    </source>
</evidence>
<protein>
    <recommendedName>
        <fullName evidence="4">Large ribosomal subunit protein uL30</fullName>
    </recommendedName>
</protein>
<dbReference type="GO" id="GO:0006412">
    <property type="term" value="P:translation"/>
    <property type="evidence" value="ECO:0007669"/>
    <property type="project" value="UniProtKB-UniRule"/>
</dbReference>
<evidence type="ECO:0000259" key="5">
    <source>
        <dbReference type="Pfam" id="PF00327"/>
    </source>
</evidence>
<accession>A0A075FNU7</accession>
<dbReference type="Pfam" id="PF00327">
    <property type="entry name" value="Ribosomal_L30"/>
    <property type="match status" value="1"/>
</dbReference>
<dbReference type="InterPro" id="IPR016082">
    <property type="entry name" value="Ribosomal_uL30_ferredoxin-like"/>
</dbReference>